<evidence type="ECO:0000256" key="5">
    <source>
        <dbReference type="SAM" id="MobiDB-lite"/>
    </source>
</evidence>
<dbReference type="Pfam" id="PF00296">
    <property type="entry name" value="Bac_luciferase"/>
    <property type="match status" value="1"/>
</dbReference>
<dbReference type="GO" id="GO:0008726">
    <property type="term" value="F:alkanesulfonate monooxygenase activity"/>
    <property type="evidence" value="ECO:0007669"/>
    <property type="project" value="TreeGrafter"/>
</dbReference>
<dbReference type="InterPro" id="IPR050172">
    <property type="entry name" value="SsuD_RutA_monooxygenase"/>
</dbReference>
<comment type="caution">
    <text evidence="8">The sequence shown here is derived from an EMBL/GenBank/DDBJ whole genome shotgun (WGS) entry which is preliminary data.</text>
</comment>
<keyword evidence="2" id="KW-0288">FMN</keyword>
<name>A0A6V8L2A9_9ACTN</name>
<dbReference type="GO" id="GO:0046306">
    <property type="term" value="P:alkanesulfonate catabolic process"/>
    <property type="evidence" value="ECO:0007669"/>
    <property type="project" value="TreeGrafter"/>
</dbReference>
<dbReference type="CDD" id="cd01094">
    <property type="entry name" value="Alkanesulfonate_monoxygenase"/>
    <property type="match status" value="1"/>
</dbReference>
<feature type="region of interest" description="Disordered" evidence="5">
    <location>
        <begin position="456"/>
        <end position="553"/>
    </location>
</feature>
<keyword evidence="9" id="KW-1185">Reference proteome</keyword>
<dbReference type="PANTHER" id="PTHR42847">
    <property type="entry name" value="ALKANESULFONATE MONOOXYGENASE"/>
    <property type="match status" value="1"/>
</dbReference>
<feature type="domain" description="Luciferase-like" evidence="7">
    <location>
        <begin position="22"/>
        <end position="333"/>
    </location>
</feature>
<sequence length="614" mass="66818">MTDLKFHWFLPTNGGDGRHIVGGGHGTPAGTGGRPASVAYLGQIARSAEQLGFEAALTPTGAWCEDAWITTAMLSSVSERLKFLVAFRPGLVSPFLAAQMAGTFQNLSGGRLLLNVVTGGESHEQRMYGDFLDKDARYERCGEFLDIVRALWSGKPVGVEGKHFQLSDAVLAQLPDPAPLIYFGGSSPAALDVAARHVDVYLTWGEPPAAVAEKVRRVRELAERQSRTLAFGLRVHTIARDTAEEAWAEADRLLAGISEERIREVQAGLRRSESEGQRRMLALNGGTKDGLEIYPNLWAGVGLVRGGAGTALVGSHQQIADLIEQYVEAGVTEFVLSGYPHLEEAYRFGEGVLPELSRRGAGGTRRPSGSRRPPYPSAPRRRPKKESRRDRAAHQPGPRPPPVAGGVRHLPQRGGGRRRPRRRRARRPGRQLVHLGQPRPAAGVVLHREHVEDVARPAPRGAPGHHDPGGPPLHRGPPAGGRRRPAVRRTAADRDGRGRGHPRRRAGHIRHHDPSRGARRRPHHRAAAPARRTPRRAGGSIAAGLPPQPVRPAPARLTPARLTAAWPTGMWTIARSLSTVYVLLFLLCMWGCSGRRSLPWMVCSSTSVVSRNAW</sequence>
<keyword evidence="4" id="KW-0503">Monooxygenase</keyword>
<dbReference type="SUPFAM" id="SSF51679">
    <property type="entry name" value="Bacterial luciferase-like"/>
    <property type="match status" value="1"/>
</dbReference>
<gene>
    <name evidence="8" type="ORF">Prum_004870</name>
</gene>
<evidence type="ECO:0000259" key="7">
    <source>
        <dbReference type="Pfam" id="PF00296"/>
    </source>
</evidence>
<feature type="compositionally biased region" description="Low complexity" evidence="5">
    <location>
        <begin position="527"/>
        <end position="539"/>
    </location>
</feature>
<keyword evidence="1" id="KW-0285">Flavoprotein</keyword>
<feature type="compositionally biased region" description="Basic residues" evidence="5">
    <location>
        <begin position="499"/>
        <end position="526"/>
    </location>
</feature>
<dbReference type="Proteomes" id="UP000482960">
    <property type="component" value="Unassembled WGS sequence"/>
</dbReference>
<reference evidence="8 9" key="2">
    <citation type="submission" date="2020-03" db="EMBL/GenBank/DDBJ databases">
        <authorList>
            <person name="Ichikawa N."/>
            <person name="Kimura A."/>
            <person name="Kitahashi Y."/>
            <person name="Uohara A."/>
        </authorList>
    </citation>
    <scope>NUCLEOTIDE SEQUENCE [LARGE SCALE GENOMIC DNA]</scope>
    <source>
        <strain evidence="8 9">NBRC 108638</strain>
    </source>
</reference>
<dbReference type="AlphaFoldDB" id="A0A6V8L2A9"/>
<keyword evidence="6" id="KW-0472">Membrane</keyword>
<evidence type="ECO:0000256" key="2">
    <source>
        <dbReference type="ARBA" id="ARBA00022643"/>
    </source>
</evidence>
<dbReference type="InterPro" id="IPR011251">
    <property type="entry name" value="Luciferase-like_dom"/>
</dbReference>
<evidence type="ECO:0000313" key="9">
    <source>
        <dbReference type="Proteomes" id="UP000482960"/>
    </source>
</evidence>
<evidence type="ECO:0000256" key="6">
    <source>
        <dbReference type="SAM" id="Phobius"/>
    </source>
</evidence>
<evidence type="ECO:0000256" key="1">
    <source>
        <dbReference type="ARBA" id="ARBA00022630"/>
    </source>
</evidence>
<dbReference type="InterPro" id="IPR036661">
    <property type="entry name" value="Luciferase-like_sf"/>
</dbReference>
<evidence type="ECO:0000313" key="8">
    <source>
        <dbReference type="EMBL" id="GFJ86845.1"/>
    </source>
</evidence>
<keyword evidence="3" id="KW-0560">Oxidoreductase</keyword>
<feature type="transmembrane region" description="Helical" evidence="6">
    <location>
        <begin position="569"/>
        <end position="592"/>
    </location>
</feature>
<reference evidence="8 9" key="1">
    <citation type="submission" date="2020-03" db="EMBL/GenBank/DDBJ databases">
        <title>Whole genome shotgun sequence of Phytohabitans rumicis NBRC 108638.</title>
        <authorList>
            <person name="Komaki H."/>
            <person name="Tamura T."/>
        </authorList>
    </citation>
    <scope>NUCLEOTIDE SEQUENCE [LARGE SCALE GENOMIC DNA]</scope>
    <source>
        <strain evidence="8 9">NBRC 108638</strain>
    </source>
</reference>
<keyword evidence="6" id="KW-0812">Transmembrane</keyword>
<organism evidence="8 9">
    <name type="scientific">Phytohabitans rumicis</name>
    <dbReference type="NCBI Taxonomy" id="1076125"/>
    <lineage>
        <taxon>Bacteria</taxon>
        <taxon>Bacillati</taxon>
        <taxon>Actinomycetota</taxon>
        <taxon>Actinomycetes</taxon>
        <taxon>Micromonosporales</taxon>
        <taxon>Micromonosporaceae</taxon>
    </lineage>
</organism>
<feature type="compositionally biased region" description="Basic residues" evidence="5">
    <location>
        <begin position="415"/>
        <end position="429"/>
    </location>
</feature>
<dbReference type="Gene3D" id="3.20.20.30">
    <property type="entry name" value="Luciferase-like domain"/>
    <property type="match status" value="1"/>
</dbReference>
<dbReference type="PANTHER" id="PTHR42847:SF4">
    <property type="entry name" value="ALKANESULFONATE MONOOXYGENASE-RELATED"/>
    <property type="match status" value="1"/>
</dbReference>
<keyword evidence="6" id="KW-1133">Transmembrane helix</keyword>
<protein>
    <recommendedName>
        <fullName evidence="7">Luciferase-like domain-containing protein</fullName>
    </recommendedName>
</protein>
<feature type="region of interest" description="Disordered" evidence="5">
    <location>
        <begin position="355"/>
        <end position="444"/>
    </location>
</feature>
<dbReference type="EMBL" id="BLPG01000001">
    <property type="protein sequence ID" value="GFJ86845.1"/>
    <property type="molecule type" value="Genomic_DNA"/>
</dbReference>
<proteinExistence type="predicted"/>
<evidence type="ECO:0000256" key="4">
    <source>
        <dbReference type="ARBA" id="ARBA00023033"/>
    </source>
</evidence>
<evidence type="ECO:0000256" key="3">
    <source>
        <dbReference type="ARBA" id="ARBA00023002"/>
    </source>
</evidence>
<accession>A0A6V8L2A9</accession>